<dbReference type="PANTHER" id="PTHR12883">
    <property type="entry name" value="ADIPOCYTE-SPECIFIC PROTEIN 4-RELATED"/>
    <property type="match status" value="1"/>
</dbReference>
<feature type="compositionally biased region" description="Basic and acidic residues" evidence="5">
    <location>
        <begin position="557"/>
        <end position="566"/>
    </location>
</feature>
<evidence type="ECO:0000256" key="5">
    <source>
        <dbReference type="SAM" id="MobiDB-lite"/>
    </source>
</evidence>
<feature type="region of interest" description="Disordered" evidence="5">
    <location>
        <begin position="557"/>
        <end position="581"/>
    </location>
</feature>
<evidence type="ECO:0000313" key="6">
    <source>
        <dbReference type="EMBL" id="CAI9259326.1"/>
    </source>
</evidence>
<dbReference type="GO" id="GO:0016020">
    <property type="term" value="C:membrane"/>
    <property type="evidence" value="ECO:0007669"/>
    <property type="project" value="UniProtKB-SubCell"/>
</dbReference>
<evidence type="ECO:0000256" key="1">
    <source>
        <dbReference type="ARBA" id="ARBA00004167"/>
    </source>
</evidence>
<dbReference type="Proteomes" id="UP001177003">
    <property type="component" value="Chromosome 0"/>
</dbReference>
<sequence>MRHHMLSTIPARLRKSCGGDVEVEDGGDRDDHNRWYYSSFAFVIPNTSHHEHARPQNNKVVCTTSQPISKLSIPSLMANRRPSSLFFSSFFSPRGDTLLYLIAFLSIFSLLLHHLSISASADSHFEGFDADDEVEDDPFLSQSSLSDLPRRSPPPSTTLSTSSDPESHHGPPDPSDDSSMPSDPDLSGKPSTTPSSFDYWDEDEFEGFPTELTPPEVAKDAAPTTPADSVSSEPDDALKISEPVSLTKRIRSYIIEILCVSFLILFTINYFTGKKENETLALAWAAKFATRDTIFEKNFSLLGVGDGDDSPLLLKEGQNVFKFYASGRRYCQGLLATIELKSRHDLIARLYNMIVPCKDEITFEVYMNEDAMDHVVFALAKKKTAKTMQKEVRDLQRFANVLASGPNGRKWVADELSVITESKEVAGDLITEAVLDQVFGEKSFEKFGKWFISMHFSDQHQSSHRKMLVFRFAIPDVNNMADMTRLVALVPYYIELIGRYKLSSQARSKTEAARTKVAQEVYKELQNARQEALQKKKAERRKMLEEAESKLNAEALRRKEAKERARQLKKAMPKIKMSRGA</sequence>
<organism evidence="6 7">
    <name type="scientific">Lactuca saligna</name>
    <name type="common">Willowleaf lettuce</name>
    <dbReference type="NCBI Taxonomy" id="75948"/>
    <lineage>
        <taxon>Eukaryota</taxon>
        <taxon>Viridiplantae</taxon>
        <taxon>Streptophyta</taxon>
        <taxon>Embryophyta</taxon>
        <taxon>Tracheophyta</taxon>
        <taxon>Spermatophyta</taxon>
        <taxon>Magnoliopsida</taxon>
        <taxon>eudicotyledons</taxon>
        <taxon>Gunneridae</taxon>
        <taxon>Pentapetalae</taxon>
        <taxon>asterids</taxon>
        <taxon>campanulids</taxon>
        <taxon>Asterales</taxon>
        <taxon>Asteraceae</taxon>
        <taxon>Cichorioideae</taxon>
        <taxon>Cichorieae</taxon>
        <taxon>Lactucinae</taxon>
        <taxon>Lactuca</taxon>
    </lineage>
</organism>
<keyword evidence="2" id="KW-0812">Transmembrane</keyword>
<evidence type="ECO:0008006" key="8">
    <source>
        <dbReference type="Google" id="ProtNLM"/>
    </source>
</evidence>
<gene>
    <name evidence="6" type="ORF">LSALG_LOCUS226</name>
</gene>
<dbReference type="GO" id="GO:0005509">
    <property type="term" value="F:calcium ion binding"/>
    <property type="evidence" value="ECO:0007669"/>
    <property type="project" value="InterPro"/>
</dbReference>
<protein>
    <recommendedName>
        <fullName evidence="8">Coiled-coil domain-containing protein 47</fullName>
    </recommendedName>
</protein>
<feature type="region of interest" description="Disordered" evidence="5">
    <location>
        <begin position="133"/>
        <end position="236"/>
    </location>
</feature>
<reference evidence="6" key="1">
    <citation type="submission" date="2023-04" db="EMBL/GenBank/DDBJ databases">
        <authorList>
            <person name="Vijverberg K."/>
            <person name="Xiong W."/>
            <person name="Schranz E."/>
        </authorList>
    </citation>
    <scope>NUCLEOTIDE SEQUENCE</scope>
</reference>
<dbReference type="EMBL" id="OX465086">
    <property type="protein sequence ID" value="CAI9259326.1"/>
    <property type="molecule type" value="Genomic_DNA"/>
</dbReference>
<name>A0AA35URY0_LACSI</name>
<feature type="compositionally biased region" description="Low complexity" evidence="5">
    <location>
        <begin position="177"/>
        <end position="187"/>
    </location>
</feature>
<feature type="compositionally biased region" description="Basic residues" evidence="5">
    <location>
        <begin position="567"/>
        <end position="581"/>
    </location>
</feature>
<dbReference type="AlphaFoldDB" id="A0AA35URY0"/>
<accession>A0AA35URY0</accession>
<dbReference type="Pfam" id="PF07946">
    <property type="entry name" value="CCDC47"/>
    <property type="match status" value="1"/>
</dbReference>
<keyword evidence="7" id="KW-1185">Reference proteome</keyword>
<dbReference type="PANTHER" id="PTHR12883:SF0">
    <property type="entry name" value="PAT COMPLEX SUBUNIT CCDC47"/>
    <property type="match status" value="1"/>
</dbReference>
<keyword evidence="3" id="KW-1133">Transmembrane helix</keyword>
<dbReference type="GO" id="GO:0032469">
    <property type="term" value="P:endoplasmic reticulum calcium ion homeostasis"/>
    <property type="evidence" value="ECO:0007669"/>
    <property type="project" value="InterPro"/>
</dbReference>
<evidence type="ECO:0000256" key="2">
    <source>
        <dbReference type="ARBA" id="ARBA00022692"/>
    </source>
</evidence>
<evidence type="ECO:0000256" key="3">
    <source>
        <dbReference type="ARBA" id="ARBA00022989"/>
    </source>
</evidence>
<comment type="subcellular location">
    <subcellularLocation>
        <location evidence="1">Membrane</location>
        <topology evidence="1">Single-pass membrane protein</topology>
    </subcellularLocation>
</comment>
<dbReference type="GO" id="GO:0005783">
    <property type="term" value="C:endoplasmic reticulum"/>
    <property type="evidence" value="ECO:0007669"/>
    <property type="project" value="InterPro"/>
</dbReference>
<evidence type="ECO:0000313" key="7">
    <source>
        <dbReference type="Proteomes" id="UP001177003"/>
    </source>
</evidence>
<evidence type="ECO:0000256" key="4">
    <source>
        <dbReference type="ARBA" id="ARBA00023136"/>
    </source>
</evidence>
<proteinExistence type="predicted"/>
<keyword evidence="4" id="KW-0472">Membrane</keyword>
<dbReference type="InterPro" id="IPR012879">
    <property type="entry name" value="CCDC47"/>
</dbReference>